<evidence type="ECO:0000256" key="1">
    <source>
        <dbReference type="ARBA" id="ARBA00000707"/>
    </source>
</evidence>
<evidence type="ECO:0000313" key="11">
    <source>
        <dbReference type="Proteomes" id="UP000289152"/>
    </source>
</evidence>
<comment type="catalytic activity">
    <reaction evidence="1">
        <text>Thiol-dependent hydrolysis of ester, thioester, amide, peptide and isopeptide bonds formed by the C-terminal Gly of ubiquitin (a 76-residue protein attached to proteins as an intracellular targeting signal).</text>
        <dbReference type="EC" id="3.4.19.12"/>
    </reaction>
</comment>
<dbReference type="InterPro" id="IPR001394">
    <property type="entry name" value="Peptidase_C19_UCH"/>
</dbReference>
<dbReference type="Proteomes" id="UP000289152">
    <property type="component" value="Unassembled WGS sequence"/>
</dbReference>
<feature type="compositionally biased region" description="Polar residues" evidence="8">
    <location>
        <begin position="411"/>
        <end position="426"/>
    </location>
</feature>
<proteinExistence type="inferred from homology"/>
<dbReference type="STRING" id="5217.A0A4Q1BBI2"/>
<feature type="compositionally biased region" description="Low complexity" evidence="8">
    <location>
        <begin position="10"/>
        <end position="36"/>
    </location>
</feature>
<dbReference type="InParanoid" id="A0A4Q1BBI2"/>
<feature type="region of interest" description="Disordered" evidence="8">
    <location>
        <begin position="661"/>
        <end position="680"/>
    </location>
</feature>
<evidence type="ECO:0000256" key="4">
    <source>
        <dbReference type="ARBA" id="ARBA00022670"/>
    </source>
</evidence>
<dbReference type="GO" id="GO:0004843">
    <property type="term" value="F:cysteine-type deubiquitinase activity"/>
    <property type="evidence" value="ECO:0007669"/>
    <property type="project" value="UniProtKB-EC"/>
</dbReference>
<reference evidence="10 11" key="1">
    <citation type="submission" date="2016-06" db="EMBL/GenBank/DDBJ databases">
        <title>Evolution of pathogenesis and genome organization in the Tremellales.</title>
        <authorList>
            <person name="Cuomo C."/>
            <person name="Litvintseva A."/>
            <person name="Heitman J."/>
            <person name="Chen Y."/>
            <person name="Sun S."/>
            <person name="Springer D."/>
            <person name="Dromer F."/>
            <person name="Young S."/>
            <person name="Zeng Q."/>
            <person name="Chapman S."/>
            <person name="Gujja S."/>
            <person name="Saif S."/>
            <person name="Birren B."/>
        </authorList>
    </citation>
    <scope>NUCLEOTIDE SEQUENCE [LARGE SCALE GENOMIC DNA]</scope>
    <source>
        <strain evidence="10 11">ATCC 28783</strain>
    </source>
</reference>
<dbReference type="GO" id="GO:0005829">
    <property type="term" value="C:cytosol"/>
    <property type="evidence" value="ECO:0007669"/>
    <property type="project" value="TreeGrafter"/>
</dbReference>
<gene>
    <name evidence="10" type="ORF">M231_07717</name>
</gene>
<protein>
    <recommendedName>
        <fullName evidence="3">ubiquitinyl hydrolase 1</fullName>
        <ecNumber evidence="3">3.4.19.12</ecNumber>
    </recommendedName>
</protein>
<dbReference type="EC" id="3.4.19.12" evidence="3"/>
<keyword evidence="11" id="KW-1185">Reference proteome</keyword>
<feature type="compositionally biased region" description="Polar residues" evidence="8">
    <location>
        <begin position="375"/>
        <end position="396"/>
    </location>
</feature>
<dbReference type="PROSITE" id="PS50235">
    <property type="entry name" value="USP_3"/>
    <property type="match status" value="1"/>
</dbReference>
<dbReference type="SUPFAM" id="SSF54001">
    <property type="entry name" value="Cysteine proteinases"/>
    <property type="match status" value="1"/>
</dbReference>
<comment type="similarity">
    <text evidence="2">Belongs to the peptidase C19 family.</text>
</comment>
<evidence type="ECO:0000256" key="5">
    <source>
        <dbReference type="ARBA" id="ARBA00022786"/>
    </source>
</evidence>
<sequence length="680" mass="76553">MTSRRRRIRSQTSKSPSWTISQSRPSSSSLPQPRQLETQPLQPTDPSDADADDSYVSEQESGILSTGGETSYTDWIGWIYKRLQELEEKFIYKVLRTYEVIRKREMGKGFRGWFRSDVGGEVEDVGIGEKVIKRRRAQKKEMTKGEGEHFPGMVNLSGTLCYMNSVLQAFASLPSLVHNLDTIIALAVEVDLPTPVTDTLSSTLQSLNTPSSRVPKPIRPISLLQALEPLPQIRRLLSTREQQDAHELFVVLAEAVSDEAMKVAIEFAHIRGLGEVLTLQEGLGGGKREEKKKRGKIKALQQPWEGLMARRRVCKRCGWCEAVRMDTLGGMELPIPLNGDISLDACIAEYLAPENLSDVTCEMCSLRLTQQHYASESSRLSLPPNSHPSNDHQPIASSSRHSSGSFSPLSTLPTNATSIPSPNESTSSRKKKAREASRIAGRLQEMLDSGVVTHFNEPLPPTPSHPNLLPIKWLNSRGESLRQAAIIRPPQSLRLHFIRSEYTPYGTLLKKTARVNFPIILDLTRFVARGVWEERTSVFNMLQSSTNVDNNKTTRVLYRLESAILHYGYTHSSGHFICIRRKPIKKDGYKPIAGEKNCQDWCTCDECRFVGPVREEIKDGKGWLRISDDDVEEVGEEALIESRGAIFMLFYEKVKEYKELSRPNSRSSEKVIYNQEGEVK</sequence>
<dbReference type="PANTHER" id="PTHR24006">
    <property type="entry name" value="UBIQUITIN CARBOXYL-TERMINAL HYDROLASE"/>
    <property type="match status" value="1"/>
</dbReference>
<evidence type="ECO:0000259" key="9">
    <source>
        <dbReference type="PROSITE" id="PS50235"/>
    </source>
</evidence>
<feature type="compositionally biased region" description="Low complexity" evidence="8">
    <location>
        <begin position="397"/>
        <end position="410"/>
    </location>
</feature>
<evidence type="ECO:0000256" key="8">
    <source>
        <dbReference type="SAM" id="MobiDB-lite"/>
    </source>
</evidence>
<dbReference type="EMBL" id="SDIL01000164">
    <property type="protein sequence ID" value="RXK35014.1"/>
    <property type="molecule type" value="Genomic_DNA"/>
</dbReference>
<evidence type="ECO:0000256" key="2">
    <source>
        <dbReference type="ARBA" id="ARBA00009085"/>
    </source>
</evidence>
<feature type="domain" description="USP" evidence="9">
    <location>
        <begin position="151"/>
        <end position="654"/>
    </location>
</feature>
<dbReference type="Pfam" id="PF00443">
    <property type="entry name" value="UCH"/>
    <property type="match status" value="1"/>
</dbReference>
<accession>A0A4Q1BBI2</accession>
<feature type="region of interest" description="Disordered" evidence="8">
    <location>
        <begin position="1"/>
        <end position="66"/>
    </location>
</feature>
<feature type="compositionally biased region" description="Polar residues" evidence="8">
    <location>
        <begin position="56"/>
        <end position="66"/>
    </location>
</feature>
<keyword evidence="6" id="KW-0378">Hydrolase</keyword>
<keyword evidence="4" id="KW-0645">Protease</keyword>
<dbReference type="AlphaFoldDB" id="A0A4Q1BBI2"/>
<dbReference type="Gene3D" id="3.90.70.10">
    <property type="entry name" value="Cysteine proteinases"/>
    <property type="match status" value="1"/>
</dbReference>
<organism evidence="10 11">
    <name type="scientific">Tremella mesenterica</name>
    <name type="common">Jelly fungus</name>
    <dbReference type="NCBI Taxonomy" id="5217"/>
    <lineage>
        <taxon>Eukaryota</taxon>
        <taxon>Fungi</taxon>
        <taxon>Dikarya</taxon>
        <taxon>Basidiomycota</taxon>
        <taxon>Agaricomycotina</taxon>
        <taxon>Tremellomycetes</taxon>
        <taxon>Tremellales</taxon>
        <taxon>Tremellaceae</taxon>
        <taxon>Tremella</taxon>
    </lineage>
</organism>
<dbReference type="PANTHER" id="PTHR24006:SF888">
    <property type="entry name" value="UBIQUITIN CARBOXYL-TERMINAL HYDROLASE 30"/>
    <property type="match status" value="1"/>
</dbReference>
<dbReference type="CDD" id="cd02662">
    <property type="entry name" value="Peptidase_C19F"/>
    <property type="match status" value="1"/>
</dbReference>
<evidence type="ECO:0000256" key="7">
    <source>
        <dbReference type="ARBA" id="ARBA00022807"/>
    </source>
</evidence>
<name>A0A4Q1BBI2_TREME</name>
<comment type="caution">
    <text evidence="10">The sequence shown here is derived from an EMBL/GenBank/DDBJ whole genome shotgun (WGS) entry which is preliminary data.</text>
</comment>
<feature type="region of interest" description="Disordered" evidence="8">
    <location>
        <begin position="375"/>
        <end position="437"/>
    </location>
</feature>
<evidence type="ECO:0000313" key="10">
    <source>
        <dbReference type="EMBL" id="RXK35014.1"/>
    </source>
</evidence>
<dbReference type="OrthoDB" id="2020758at2759"/>
<dbReference type="GO" id="GO:0006508">
    <property type="term" value="P:proteolysis"/>
    <property type="evidence" value="ECO:0007669"/>
    <property type="project" value="UniProtKB-KW"/>
</dbReference>
<dbReference type="InterPro" id="IPR050164">
    <property type="entry name" value="Peptidase_C19"/>
</dbReference>
<keyword evidence="5" id="KW-0833">Ubl conjugation pathway</keyword>
<evidence type="ECO:0000256" key="3">
    <source>
        <dbReference type="ARBA" id="ARBA00012759"/>
    </source>
</evidence>
<keyword evidence="7" id="KW-0788">Thiol protease</keyword>
<dbReference type="GO" id="GO:0005634">
    <property type="term" value="C:nucleus"/>
    <property type="evidence" value="ECO:0007669"/>
    <property type="project" value="TreeGrafter"/>
</dbReference>
<dbReference type="InterPro" id="IPR038765">
    <property type="entry name" value="Papain-like_cys_pep_sf"/>
</dbReference>
<evidence type="ECO:0000256" key="6">
    <source>
        <dbReference type="ARBA" id="ARBA00022801"/>
    </source>
</evidence>
<dbReference type="InterPro" id="IPR028889">
    <property type="entry name" value="USP"/>
</dbReference>
<dbReference type="GO" id="GO:0016579">
    <property type="term" value="P:protein deubiquitination"/>
    <property type="evidence" value="ECO:0007669"/>
    <property type="project" value="InterPro"/>
</dbReference>
<dbReference type="VEuPathDB" id="FungiDB:TREMEDRAFT_38330"/>